<dbReference type="EMBL" id="BANR01000003">
    <property type="protein sequence ID" value="GAC47129.1"/>
    <property type="molecule type" value="Genomic_DNA"/>
</dbReference>
<evidence type="ECO:0000313" key="7">
    <source>
        <dbReference type="EMBL" id="GAC47129.1"/>
    </source>
</evidence>
<evidence type="ECO:0000313" key="8">
    <source>
        <dbReference type="Proteomes" id="UP000010988"/>
    </source>
</evidence>
<evidence type="ECO:0000256" key="2">
    <source>
        <dbReference type="ARBA" id="ARBA00022692"/>
    </source>
</evidence>
<dbReference type="GO" id="GO:0016020">
    <property type="term" value="C:membrane"/>
    <property type="evidence" value="ECO:0007669"/>
    <property type="project" value="UniProtKB-SubCell"/>
</dbReference>
<dbReference type="InterPro" id="IPR011547">
    <property type="entry name" value="SLC26A/SulP_dom"/>
</dbReference>
<dbReference type="Proteomes" id="UP000010988">
    <property type="component" value="Unassembled WGS sequence"/>
</dbReference>
<dbReference type="PANTHER" id="PTHR11814">
    <property type="entry name" value="SULFATE TRANSPORTER"/>
    <property type="match status" value="1"/>
</dbReference>
<protein>
    <submittedName>
        <fullName evidence="7">Putative transporter</fullName>
    </submittedName>
</protein>
<gene>
    <name evidence="7" type="ORF">GOACH_03_01460</name>
</gene>
<evidence type="ECO:0000256" key="3">
    <source>
        <dbReference type="ARBA" id="ARBA00022989"/>
    </source>
</evidence>
<proteinExistence type="predicted"/>
<evidence type="ECO:0000259" key="6">
    <source>
        <dbReference type="Pfam" id="PF00916"/>
    </source>
</evidence>
<keyword evidence="4 5" id="KW-0472">Membrane</keyword>
<organism evidence="7 8">
    <name type="scientific">Gordonia aichiensis NBRC 108223</name>
    <dbReference type="NCBI Taxonomy" id="1220583"/>
    <lineage>
        <taxon>Bacteria</taxon>
        <taxon>Bacillati</taxon>
        <taxon>Actinomycetota</taxon>
        <taxon>Actinomycetes</taxon>
        <taxon>Mycobacteriales</taxon>
        <taxon>Gordoniaceae</taxon>
        <taxon>Gordonia</taxon>
    </lineage>
</organism>
<dbReference type="AlphaFoldDB" id="L7KET6"/>
<keyword evidence="2 5" id="KW-0812">Transmembrane</keyword>
<keyword evidence="3 5" id="KW-1133">Transmembrane helix</keyword>
<keyword evidence="8" id="KW-1185">Reference proteome</keyword>
<feature type="transmembrane region" description="Helical" evidence="5">
    <location>
        <begin position="71"/>
        <end position="90"/>
    </location>
</feature>
<evidence type="ECO:0000256" key="4">
    <source>
        <dbReference type="ARBA" id="ARBA00023136"/>
    </source>
</evidence>
<dbReference type="Pfam" id="PF00916">
    <property type="entry name" value="Sulfate_transp"/>
    <property type="match status" value="1"/>
</dbReference>
<feature type="domain" description="SLC26A/SulP transporter" evidence="6">
    <location>
        <begin position="43"/>
        <end position="92"/>
    </location>
</feature>
<dbReference type="STRING" id="1220583.GOACH_03_01460"/>
<name>L7KET6_9ACTN</name>
<accession>L7KET6</accession>
<comment type="subcellular location">
    <subcellularLocation>
        <location evidence="1">Membrane</location>
        <topology evidence="1">Multi-pass membrane protein</topology>
    </subcellularLocation>
</comment>
<dbReference type="eggNOG" id="COG0659">
    <property type="taxonomic scope" value="Bacteria"/>
</dbReference>
<feature type="transmembrane region" description="Helical" evidence="5">
    <location>
        <begin position="46"/>
        <end position="65"/>
    </location>
</feature>
<dbReference type="InterPro" id="IPR001902">
    <property type="entry name" value="SLC26A/SulP_fam"/>
</dbReference>
<evidence type="ECO:0000256" key="1">
    <source>
        <dbReference type="ARBA" id="ARBA00004141"/>
    </source>
</evidence>
<comment type="caution">
    <text evidence="7">The sequence shown here is derived from an EMBL/GenBank/DDBJ whole genome shotgun (WGS) entry which is preliminary data.</text>
</comment>
<reference evidence="7 8" key="1">
    <citation type="submission" date="2012-12" db="EMBL/GenBank/DDBJ databases">
        <title>Whole genome shotgun sequence of Gordonia aichiensis NBRC 108223.</title>
        <authorList>
            <person name="Isaki-Nakamura S."/>
            <person name="Hosoyama A."/>
            <person name="Tsuchikane K."/>
            <person name="Ando Y."/>
            <person name="Baba S."/>
            <person name="Ohji S."/>
            <person name="Hamada M."/>
            <person name="Tamura T."/>
            <person name="Yamazoe A."/>
            <person name="Yamazaki S."/>
            <person name="Fujita N."/>
        </authorList>
    </citation>
    <scope>NUCLEOTIDE SEQUENCE [LARGE SCALE GENOMIC DNA]</scope>
    <source>
        <strain evidence="7 8">NBRC 108223</strain>
    </source>
</reference>
<evidence type="ECO:0000256" key="5">
    <source>
        <dbReference type="SAM" id="Phobius"/>
    </source>
</evidence>
<dbReference type="GO" id="GO:0055085">
    <property type="term" value="P:transmembrane transport"/>
    <property type="evidence" value="ECO:0007669"/>
    <property type="project" value="InterPro"/>
</dbReference>
<sequence length="93" mass="9609">MSAASTRSGDRHSPAWLRAVHPQRLLHLLPNRSDYRDLRRSWKSDILAGVTVGVVALPLALAFGISSGVGAAAGLITAVVAGLVAAIFGGSHV</sequence>